<evidence type="ECO:0000256" key="7">
    <source>
        <dbReference type="SAM" id="Phobius"/>
    </source>
</evidence>
<comment type="similarity">
    <text evidence="2">Belongs to the UPF0126 family.</text>
</comment>
<evidence type="ECO:0000313" key="10">
    <source>
        <dbReference type="Proteomes" id="UP000192284"/>
    </source>
</evidence>
<gene>
    <name evidence="9" type="ORF">BST12_24535</name>
</gene>
<evidence type="ECO:0000259" key="8">
    <source>
        <dbReference type="Pfam" id="PF03458"/>
    </source>
</evidence>
<accession>A0A1W9ZE67</accession>
<proteinExistence type="inferred from homology"/>
<sequence length="210" mass="21328">MNPEPPLLLVLDLAGTFVFGLNGAMTAVRAARLDVVGVVTLGMMTALGGGVVRDLIIGAVPPATFRDWRYFTLAFAGGLIAFALSRKLSRLETPIVVLDAIGLSVFAVIGADKAMTFGLGIAPAILLGVVTAVGGGTLRDTLVGQIPTVLRSDLYAIPALVAAAITVAAISLGAYGLPAALAAAAVCFMIRMVGVRFGLNAPSPPGTRAD</sequence>
<feature type="transmembrane region" description="Helical" evidence="7">
    <location>
        <begin position="68"/>
        <end position="84"/>
    </location>
</feature>
<name>A0A1W9ZE67_MYCAN</name>
<dbReference type="PANTHER" id="PTHR30506:SF3">
    <property type="entry name" value="UPF0126 INNER MEMBRANE PROTEIN YADS-RELATED"/>
    <property type="match status" value="1"/>
</dbReference>
<feature type="transmembrane region" description="Helical" evidence="7">
    <location>
        <begin position="6"/>
        <end position="28"/>
    </location>
</feature>
<feature type="transmembrane region" description="Helical" evidence="7">
    <location>
        <begin position="35"/>
        <end position="56"/>
    </location>
</feature>
<evidence type="ECO:0000256" key="4">
    <source>
        <dbReference type="ARBA" id="ARBA00022692"/>
    </source>
</evidence>
<keyword evidence="10" id="KW-1185">Reference proteome</keyword>
<evidence type="ECO:0000313" key="9">
    <source>
        <dbReference type="EMBL" id="ORA12856.1"/>
    </source>
</evidence>
<keyword evidence="4 7" id="KW-0812">Transmembrane</keyword>
<reference evidence="9 10" key="1">
    <citation type="submission" date="2017-02" db="EMBL/GenBank/DDBJ databases">
        <title>The new phylogeny of genus Mycobacterium.</title>
        <authorList>
            <person name="Tortoli E."/>
            <person name="Trovato A."/>
            <person name="Cirillo D.M."/>
        </authorList>
    </citation>
    <scope>NUCLEOTIDE SEQUENCE [LARGE SCALE GENOMIC DNA]</scope>
    <source>
        <strain evidence="9 10">DSM 45057</strain>
    </source>
</reference>
<keyword evidence="5 7" id="KW-1133">Transmembrane helix</keyword>
<dbReference type="RefSeq" id="WP_083115838.1">
    <property type="nucleotide sequence ID" value="NZ_JACKTS010000024.1"/>
</dbReference>
<organism evidence="9 10">
    <name type="scientific">Mycobacterium angelicum</name>
    <dbReference type="NCBI Taxonomy" id="470074"/>
    <lineage>
        <taxon>Bacteria</taxon>
        <taxon>Bacillati</taxon>
        <taxon>Actinomycetota</taxon>
        <taxon>Actinomycetes</taxon>
        <taxon>Mycobacteriales</taxon>
        <taxon>Mycobacteriaceae</taxon>
        <taxon>Mycobacterium</taxon>
    </lineage>
</organism>
<dbReference type="Pfam" id="PF03458">
    <property type="entry name" value="Gly_transporter"/>
    <property type="match status" value="2"/>
</dbReference>
<evidence type="ECO:0000256" key="2">
    <source>
        <dbReference type="ARBA" id="ARBA00008193"/>
    </source>
</evidence>
<feature type="transmembrane region" description="Helical" evidence="7">
    <location>
        <begin position="154"/>
        <end position="175"/>
    </location>
</feature>
<feature type="transmembrane region" description="Helical" evidence="7">
    <location>
        <begin position="115"/>
        <end position="133"/>
    </location>
</feature>
<dbReference type="Proteomes" id="UP000192284">
    <property type="component" value="Unassembled WGS sequence"/>
</dbReference>
<dbReference type="AlphaFoldDB" id="A0A1W9ZE67"/>
<comment type="subcellular location">
    <subcellularLocation>
        <location evidence="1">Cell membrane</location>
        <topology evidence="1">Multi-pass membrane protein</topology>
    </subcellularLocation>
</comment>
<protein>
    <recommendedName>
        <fullName evidence="8">Glycine transporter domain-containing protein</fullName>
    </recommendedName>
</protein>
<dbReference type="OrthoDB" id="9791874at2"/>
<feature type="domain" description="Glycine transporter" evidence="8">
    <location>
        <begin position="10"/>
        <end position="85"/>
    </location>
</feature>
<dbReference type="PANTHER" id="PTHR30506">
    <property type="entry name" value="INNER MEMBRANE PROTEIN"/>
    <property type="match status" value="1"/>
</dbReference>
<evidence type="ECO:0000256" key="3">
    <source>
        <dbReference type="ARBA" id="ARBA00022475"/>
    </source>
</evidence>
<evidence type="ECO:0000256" key="6">
    <source>
        <dbReference type="ARBA" id="ARBA00023136"/>
    </source>
</evidence>
<comment type="caution">
    <text evidence="9">The sequence shown here is derived from an EMBL/GenBank/DDBJ whole genome shotgun (WGS) entry which is preliminary data.</text>
</comment>
<feature type="domain" description="Glycine transporter" evidence="8">
    <location>
        <begin position="97"/>
        <end position="168"/>
    </location>
</feature>
<dbReference type="InterPro" id="IPR005115">
    <property type="entry name" value="Gly_transporter"/>
</dbReference>
<keyword evidence="3" id="KW-1003">Cell membrane</keyword>
<evidence type="ECO:0000256" key="1">
    <source>
        <dbReference type="ARBA" id="ARBA00004651"/>
    </source>
</evidence>
<evidence type="ECO:0000256" key="5">
    <source>
        <dbReference type="ARBA" id="ARBA00022989"/>
    </source>
</evidence>
<keyword evidence="6 7" id="KW-0472">Membrane</keyword>
<dbReference type="GO" id="GO:0005886">
    <property type="term" value="C:plasma membrane"/>
    <property type="evidence" value="ECO:0007669"/>
    <property type="project" value="UniProtKB-SubCell"/>
</dbReference>
<dbReference type="EMBL" id="MVHE01000068">
    <property type="protein sequence ID" value="ORA12856.1"/>
    <property type="molecule type" value="Genomic_DNA"/>
</dbReference>